<evidence type="ECO:0000313" key="2">
    <source>
        <dbReference type="Proteomes" id="UP000296159"/>
    </source>
</evidence>
<protein>
    <submittedName>
        <fullName evidence="1">Uncharacterized protein</fullName>
    </submittedName>
</protein>
<comment type="caution">
    <text evidence="1">The sequence shown here is derived from an EMBL/GenBank/DDBJ whole genome shotgun (WGS) entry which is preliminary data.</text>
</comment>
<evidence type="ECO:0000313" key="1">
    <source>
        <dbReference type="EMBL" id="PWC17401.1"/>
    </source>
</evidence>
<proteinExistence type="predicted"/>
<dbReference type="EMBL" id="QDKH01000007">
    <property type="protein sequence ID" value="PWC17401.1"/>
    <property type="molecule type" value="Genomic_DNA"/>
</dbReference>
<organism evidence="1 2">
    <name type="scientific">Brenneria corticis</name>
    <dbReference type="NCBI Taxonomy" id="2173106"/>
    <lineage>
        <taxon>Bacteria</taxon>
        <taxon>Pseudomonadati</taxon>
        <taxon>Pseudomonadota</taxon>
        <taxon>Gammaproteobacteria</taxon>
        <taxon>Enterobacterales</taxon>
        <taxon>Pectobacteriaceae</taxon>
        <taxon>Brenneria</taxon>
    </lineage>
</organism>
<reference evidence="1 2" key="1">
    <citation type="submission" date="2018-04" db="EMBL/GenBank/DDBJ databases">
        <title>Brenneria corticis sp.nov.</title>
        <authorList>
            <person name="Li Y."/>
        </authorList>
    </citation>
    <scope>NUCLEOTIDE SEQUENCE [LARGE SCALE GENOMIC DNA]</scope>
    <source>
        <strain evidence="1 2">CFCC 11842</strain>
    </source>
</reference>
<dbReference type="AlphaFoldDB" id="A0A2U1U6U8"/>
<dbReference type="RefSeq" id="WP_136165875.1">
    <property type="nucleotide sequence ID" value="NZ_KZ819075.1"/>
</dbReference>
<name>A0A2U1U6U8_9GAMM</name>
<dbReference type="Proteomes" id="UP000296159">
    <property type="component" value="Unassembled WGS sequence"/>
</dbReference>
<sequence length="95" mass="10957">MMGVAAYLADLMHGRVSRSINESSLALMEREELIQLQKKLLEEIADAKAKERVLEITLELLKIGMDEKQILQITEIKPNELKMLIFFDELRKTQA</sequence>
<keyword evidence="2" id="KW-1185">Reference proteome</keyword>
<gene>
    <name evidence="1" type="ORF">DDT56_07740</name>
</gene>
<accession>A0A2U1U6U8</accession>